<reference evidence="2" key="1">
    <citation type="submission" date="2021-02" db="EMBL/GenBank/DDBJ databases">
        <authorList>
            <person name="Nieuwenhuis M."/>
            <person name="Van De Peppel L.J.J."/>
        </authorList>
    </citation>
    <scope>NUCLEOTIDE SEQUENCE</scope>
    <source>
        <strain evidence="2">D49</strain>
    </source>
</reference>
<dbReference type="Proteomes" id="UP000717328">
    <property type="component" value="Unassembled WGS sequence"/>
</dbReference>
<reference evidence="2" key="2">
    <citation type="submission" date="2021-10" db="EMBL/GenBank/DDBJ databases">
        <title>Phylogenomics reveals ancestral predisposition of the termite-cultivated fungus Termitomyces towards a domesticated lifestyle.</title>
        <authorList>
            <person name="Auxier B."/>
            <person name="Grum-Grzhimaylo A."/>
            <person name="Cardenas M.E."/>
            <person name="Lodge J.D."/>
            <person name="Laessoe T."/>
            <person name="Pedersen O."/>
            <person name="Smith M.E."/>
            <person name="Kuyper T.W."/>
            <person name="Franco-Molano E.A."/>
            <person name="Baroni T.J."/>
            <person name="Aanen D.K."/>
        </authorList>
    </citation>
    <scope>NUCLEOTIDE SEQUENCE</scope>
    <source>
        <strain evidence="2">D49</strain>
    </source>
</reference>
<sequence>MPATTPKLRPTGLALKPNPMPHPSPKSRSNSHCSRSTHLQSKDMPHAQLDSDSDSEDTPTPSYTTTLRLRATIATVPDEQLREIMVRLLDRNPGFQHAVAKELLAGANPLNMTPPPSPRRKRRRSGRRSLDVPSASERPCLNCGTHRLGKMGEGTCVYHPGRLEEEIYEFPSRTPEGHAFQVRRKITMWSCCDEDARSPGYLAPAQLPQLALLSFDPLPPVPACSTPAATSFAL</sequence>
<feature type="region of interest" description="Disordered" evidence="1">
    <location>
        <begin position="106"/>
        <end position="136"/>
    </location>
</feature>
<feature type="region of interest" description="Disordered" evidence="1">
    <location>
        <begin position="1"/>
        <end position="65"/>
    </location>
</feature>
<evidence type="ECO:0000313" key="2">
    <source>
        <dbReference type="EMBL" id="KAG5653644.1"/>
    </source>
</evidence>
<feature type="compositionally biased region" description="Polar residues" evidence="1">
    <location>
        <begin position="26"/>
        <end position="39"/>
    </location>
</feature>
<organism evidence="2 3">
    <name type="scientific">Sphagnurus paluster</name>
    <dbReference type="NCBI Taxonomy" id="117069"/>
    <lineage>
        <taxon>Eukaryota</taxon>
        <taxon>Fungi</taxon>
        <taxon>Dikarya</taxon>
        <taxon>Basidiomycota</taxon>
        <taxon>Agaricomycotina</taxon>
        <taxon>Agaricomycetes</taxon>
        <taxon>Agaricomycetidae</taxon>
        <taxon>Agaricales</taxon>
        <taxon>Tricholomatineae</taxon>
        <taxon>Lyophyllaceae</taxon>
        <taxon>Sphagnurus</taxon>
    </lineage>
</organism>
<proteinExistence type="predicted"/>
<dbReference type="OrthoDB" id="2972176at2759"/>
<feature type="compositionally biased region" description="Basic residues" evidence="1">
    <location>
        <begin position="118"/>
        <end position="127"/>
    </location>
</feature>
<evidence type="ECO:0000313" key="3">
    <source>
        <dbReference type="Proteomes" id="UP000717328"/>
    </source>
</evidence>
<comment type="caution">
    <text evidence="2">The sequence shown here is derived from an EMBL/GenBank/DDBJ whole genome shotgun (WGS) entry which is preliminary data.</text>
</comment>
<keyword evidence="3" id="KW-1185">Reference proteome</keyword>
<evidence type="ECO:0000256" key="1">
    <source>
        <dbReference type="SAM" id="MobiDB-lite"/>
    </source>
</evidence>
<dbReference type="EMBL" id="JABCKI010000041">
    <property type="protein sequence ID" value="KAG5653644.1"/>
    <property type="molecule type" value="Genomic_DNA"/>
</dbReference>
<dbReference type="AlphaFoldDB" id="A0A9P7GPJ7"/>
<accession>A0A9P7GPJ7</accession>
<gene>
    <name evidence="2" type="ORF">H0H81_011746</name>
</gene>
<name>A0A9P7GPJ7_9AGAR</name>
<protein>
    <submittedName>
        <fullName evidence="2">Uncharacterized protein</fullName>
    </submittedName>
</protein>